<keyword evidence="1" id="KW-0808">Transferase</keyword>
<dbReference type="PANTHER" id="PTHR36978">
    <property type="entry name" value="P-LOOP CONTAINING NUCLEOTIDE TRIPHOSPHATE HYDROLASE"/>
    <property type="match status" value="1"/>
</dbReference>
<dbReference type="PANTHER" id="PTHR36978:SF4">
    <property type="entry name" value="P-LOOP CONTAINING NUCLEOSIDE TRIPHOSPHATE HYDROLASE PROTEIN"/>
    <property type="match status" value="1"/>
</dbReference>
<dbReference type="AlphaFoldDB" id="A0A2W2E8I5"/>
<comment type="caution">
    <text evidence="1">The sequence shown here is derived from an EMBL/GenBank/DDBJ whole genome shotgun (WGS) entry which is preliminary data.</text>
</comment>
<dbReference type="EMBL" id="POUD01000169">
    <property type="protein sequence ID" value="PZG13019.1"/>
    <property type="molecule type" value="Genomic_DNA"/>
</dbReference>
<reference evidence="1 2" key="1">
    <citation type="submission" date="2018-01" db="EMBL/GenBank/DDBJ databases">
        <title>Draft genome sequence of Nonomuraea sp. KC333.</title>
        <authorList>
            <person name="Sahin N."/>
            <person name="Saygin H."/>
            <person name="Ay H."/>
        </authorList>
    </citation>
    <scope>NUCLEOTIDE SEQUENCE [LARGE SCALE GENOMIC DNA]</scope>
    <source>
        <strain evidence="1 2">KC333</strain>
    </source>
</reference>
<organism evidence="1 2">
    <name type="scientific">Nonomuraea aridisoli</name>
    <dbReference type="NCBI Taxonomy" id="2070368"/>
    <lineage>
        <taxon>Bacteria</taxon>
        <taxon>Bacillati</taxon>
        <taxon>Actinomycetota</taxon>
        <taxon>Actinomycetes</taxon>
        <taxon>Streptosporangiales</taxon>
        <taxon>Streptosporangiaceae</taxon>
        <taxon>Nonomuraea</taxon>
    </lineage>
</organism>
<sequence length="223" mass="25543">MEVIGAGLPRTGTLSLKAALERLGFGPCYHMFELYDHLELIDRWLPGVPETREGWERLFAGYRSCVDWPASFFWRPLAEAFPEARVILTVRDPRSWYDSFRGMIRLRVASMAQEAPSPEELEFRTRFARIQPLLRRIAEETFGAGGFPYRMPAPQQAVRAFERHVTTVEESLPPDRLLVFDVREGWEPLCSFLGAAVPEGEPFPRLNDLDAVKERFAALKTSL</sequence>
<accession>A0A2W2E8I5</accession>
<evidence type="ECO:0000313" key="1">
    <source>
        <dbReference type="EMBL" id="PZG13019.1"/>
    </source>
</evidence>
<dbReference type="Pfam" id="PF17784">
    <property type="entry name" value="Sulfotransfer_4"/>
    <property type="match status" value="1"/>
</dbReference>
<name>A0A2W2E8I5_9ACTN</name>
<dbReference type="Proteomes" id="UP000249304">
    <property type="component" value="Unassembled WGS sequence"/>
</dbReference>
<dbReference type="GO" id="GO:0016740">
    <property type="term" value="F:transferase activity"/>
    <property type="evidence" value="ECO:0007669"/>
    <property type="project" value="UniProtKB-KW"/>
</dbReference>
<dbReference type="Gene3D" id="3.40.50.300">
    <property type="entry name" value="P-loop containing nucleotide triphosphate hydrolases"/>
    <property type="match status" value="1"/>
</dbReference>
<dbReference type="InterPro" id="IPR040632">
    <property type="entry name" value="Sulfotransfer_4"/>
</dbReference>
<dbReference type="InterPro" id="IPR027417">
    <property type="entry name" value="P-loop_NTPase"/>
</dbReference>
<protein>
    <submittedName>
        <fullName evidence="1">Sulfotransferase family protein</fullName>
    </submittedName>
</protein>
<gene>
    <name evidence="1" type="ORF">C1J01_31175</name>
</gene>
<keyword evidence="2" id="KW-1185">Reference proteome</keyword>
<dbReference type="OrthoDB" id="285690at2"/>
<proteinExistence type="predicted"/>
<dbReference type="SUPFAM" id="SSF52540">
    <property type="entry name" value="P-loop containing nucleoside triphosphate hydrolases"/>
    <property type="match status" value="1"/>
</dbReference>
<evidence type="ECO:0000313" key="2">
    <source>
        <dbReference type="Proteomes" id="UP000249304"/>
    </source>
</evidence>